<dbReference type="SUPFAM" id="SSF50346">
    <property type="entry name" value="PRC-barrel domain"/>
    <property type="match status" value="1"/>
</dbReference>
<comment type="caution">
    <text evidence="3">The sequence shown here is derived from an EMBL/GenBank/DDBJ whole genome shotgun (WGS) entry which is preliminary data.</text>
</comment>
<keyword evidence="4" id="KW-1185">Reference proteome</keyword>
<proteinExistence type="inferred from homology"/>
<keyword evidence="1" id="KW-0493">Microtubule</keyword>
<dbReference type="EMBL" id="JWZT01003119">
    <property type="protein sequence ID" value="KII67732.1"/>
    <property type="molecule type" value="Genomic_DNA"/>
</dbReference>
<dbReference type="GO" id="GO:0005874">
    <property type="term" value="C:microtubule"/>
    <property type="evidence" value="ECO:0007669"/>
    <property type="project" value="UniProtKB-UniRule"/>
</dbReference>
<feature type="domain" description="CKK" evidence="2">
    <location>
        <begin position="32"/>
        <end position="168"/>
    </location>
</feature>
<dbReference type="PROSITE" id="PS51508">
    <property type="entry name" value="CKK"/>
    <property type="match status" value="1"/>
</dbReference>
<dbReference type="Proteomes" id="UP000031668">
    <property type="component" value="Unassembled WGS sequence"/>
</dbReference>
<dbReference type="InterPro" id="IPR032940">
    <property type="entry name" value="CAMSAP"/>
</dbReference>
<dbReference type="PANTHER" id="PTHR21595:SF0">
    <property type="entry name" value="PATRONIN"/>
    <property type="match status" value="1"/>
</dbReference>
<dbReference type="InterPro" id="IPR038209">
    <property type="entry name" value="CKK_dom_sf"/>
</dbReference>
<evidence type="ECO:0000313" key="3">
    <source>
        <dbReference type="EMBL" id="KII67732.1"/>
    </source>
</evidence>
<comment type="domain">
    <text evidence="1">The CKK domain binds microtubules.</text>
</comment>
<evidence type="ECO:0000313" key="4">
    <source>
        <dbReference type="Proteomes" id="UP000031668"/>
    </source>
</evidence>
<sequence length="168" mass="19359">MEARQMKRLKLEERLKKRDQSAKNLRVQTFSNGKSTTSIKQRSNRVTIKNALTYFVFVVKTPGSPLEDVLRALENSEANHFFILFNDRNNFKLQFRGLYEFQPMSGYAVRIYGNSKELVSSDDIKCVYTYENAGKQFKLVHSASSLSIAVDGFSLKPNDKTRINYDPN</sequence>
<dbReference type="PANTHER" id="PTHR21595">
    <property type="entry name" value="PATRONIN"/>
    <property type="match status" value="1"/>
</dbReference>
<organism evidence="3 4">
    <name type="scientific">Thelohanellus kitauei</name>
    <name type="common">Myxosporean</name>
    <dbReference type="NCBI Taxonomy" id="669202"/>
    <lineage>
        <taxon>Eukaryota</taxon>
        <taxon>Metazoa</taxon>
        <taxon>Cnidaria</taxon>
        <taxon>Myxozoa</taxon>
        <taxon>Myxosporea</taxon>
        <taxon>Bivalvulida</taxon>
        <taxon>Platysporina</taxon>
        <taxon>Myxobolidae</taxon>
        <taxon>Thelohanellus</taxon>
    </lineage>
</organism>
<reference evidence="3 4" key="1">
    <citation type="journal article" date="2014" name="Genome Biol. Evol.">
        <title>The genome of the myxosporean Thelohanellus kitauei shows adaptations to nutrient acquisition within its fish host.</title>
        <authorList>
            <person name="Yang Y."/>
            <person name="Xiong J."/>
            <person name="Zhou Z."/>
            <person name="Huo F."/>
            <person name="Miao W."/>
            <person name="Ran C."/>
            <person name="Liu Y."/>
            <person name="Zhang J."/>
            <person name="Feng J."/>
            <person name="Wang M."/>
            <person name="Wang M."/>
            <person name="Wang L."/>
            <person name="Yao B."/>
        </authorList>
    </citation>
    <scope>NUCLEOTIDE SEQUENCE [LARGE SCALE GENOMIC DNA]</scope>
    <source>
        <strain evidence="3">Wuqing</strain>
    </source>
</reference>
<dbReference type="Gene3D" id="3.10.20.360">
    <property type="entry name" value="CKK domain"/>
    <property type="match status" value="1"/>
</dbReference>
<dbReference type="InterPro" id="IPR011033">
    <property type="entry name" value="PRC_barrel-like_sf"/>
</dbReference>
<dbReference type="Pfam" id="PF08683">
    <property type="entry name" value="CAMSAP_CKK"/>
    <property type="match status" value="1"/>
</dbReference>
<dbReference type="OrthoDB" id="2125658at2759"/>
<dbReference type="SMART" id="SM01051">
    <property type="entry name" value="CAMSAP_CKK"/>
    <property type="match status" value="1"/>
</dbReference>
<protein>
    <submittedName>
        <fullName evidence="3">Patronin</fullName>
    </submittedName>
</protein>
<dbReference type="InterPro" id="IPR014797">
    <property type="entry name" value="CKK_CAMSAP"/>
</dbReference>
<accession>A0A0C2N1G6</accession>
<dbReference type="GO" id="GO:0008017">
    <property type="term" value="F:microtubule binding"/>
    <property type="evidence" value="ECO:0007669"/>
    <property type="project" value="InterPro"/>
</dbReference>
<evidence type="ECO:0000256" key="1">
    <source>
        <dbReference type="PROSITE-ProRule" id="PRU00841"/>
    </source>
</evidence>
<gene>
    <name evidence="3" type="ORF">RF11_01779</name>
</gene>
<dbReference type="GO" id="GO:0005516">
    <property type="term" value="F:calmodulin binding"/>
    <property type="evidence" value="ECO:0007669"/>
    <property type="project" value="InterPro"/>
</dbReference>
<dbReference type="AlphaFoldDB" id="A0A0C2N1G6"/>
<name>A0A0C2N1G6_THEKT</name>
<comment type="similarity">
    <text evidence="1">Belongs to the CAMSAP1 family.</text>
</comment>
<evidence type="ECO:0000259" key="2">
    <source>
        <dbReference type="PROSITE" id="PS51508"/>
    </source>
</evidence>